<dbReference type="InterPro" id="IPR002125">
    <property type="entry name" value="CMP_dCMP_dom"/>
</dbReference>
<dbReference type="InterPro" id="IPR028883">
    <property type="entry name" value="tRNA_aden_deaminase"/>
</dbReference>
<feature type="compositionally biased region" description="Basic and acidic residues" evidence="10">
    <location>
        <begin position="443"/>
        <end position="452"/>
    </location>
</feature>
<evidence type="ECO:0000256" key="2">
    <source>
        <dbReference type="ARBA" id="ARBA00011738"/>
    </source>
</evidence>
<feature type="region of interest" description="Disordered" evidence="10">
    <location>
        <begin position="301"/>
        <end position="353"/>
    </location>
</feature>
<feature type="region of interest" description="Disordered" evidence="10">
    <location>
        <begin position="386"/>
        <end position="415"/>
    </location>
</feature>
<comment type="subunit">
    <text evidence="2">Homodimer.</text>
</comment>
<dbReference type="EC" id="3.5.4.33" evidence="3"/>
<proteinExistence type="inferred from homology"/>
<evidence type="ECO:0000259" key="11">
    <source>
        <dbReference type="PROSITE" id="PS51747"/>
    </source>
</evidence>
<dbReference type="GO" id="GO:0002100">
    <property type="term" value="P:tRNA wobble adenosine to inosine editing"/>
    <property type="evidence" value="ECO:0007669"/>
    <property type="project" value="InterPro"/>
</dbReference>
<dbReference type="GO" id="GO:0052717">
    <property type="term" value="F:tRNA-specific adenosine-34 deaminase activity"/>
    <property type="evidence" value="ECO:0007669"/>
    <property type="project" value="UniProtKB-EC"/>
</dbReference>
<feature type="compositionally biased region" description="Polar residues" evidence="10">
    <location>
        <begin position="311"/>
        <end position="320"/>
    </location>
</feature>
<gene>
    <name evidence="12" type="ORF">A4U43_C01F27940</name>
</gene>
<evidence type="ECO:0000313" key="13">
    <source>
        <dbReference type="Proteomes" id="UP000243459"/>
    </source>
</evidence>
<evidence type="ECO:0000256" key="1">
    <source>
        <dbReference type="ARBA" id="ARBA00001947"/>
    </source>
</evidence>
<dbReference type="OrthoDB" id="408702at2759"/>
<dbReference type="PANTHER" id="PTHR11079:SF179">
    <property type="entry name" value="TRNA(ADENINE(34)) DEAMINASE, CHLOROPLASTIC"/>
    <property type="match status" value="1"/>
</dbReference>
<dbReference type="PANTHER" id="PTHR11079">
    <property type="entry name" value="CYTOSINE DEAMINASE FAMILY MEMBER"/>
    <property type="match status" value="1"/>
</dbReference>
<feature type="coiled-coil region" evidence="9">
    <location>
        <begin position="1011"/>
        <end position="1038"/>
    </location>
</feature>
<dbReference type="EMBL" id="CM007381">
    <property type="protein sequence ID" value="ONK81336.1"/>
    <property type="molecule type" value="Genomic_DNA"/>
</dbReference>
<feature type="compositionally biased region" description="Low complexity" evidence="10">
    <location>
        <begin position="675"/>
        <end position="694"/>
    </location>
</feature>
<dbReference type="Gramene" id="ONK81336">
    <property type="protein sequence ID" value="ONK81336"/>
    <property type="gene ID" value="A4U43_C01F27940"/>
</dbReference>
<dbReference type="PROSITE" id="PS51747">
    <property type="entry name" value="CYT_DCMP_DEAMINASES_2"/>
    <property type="match status" value="1"/>
</dbReference>
<evidence type="ECO:0000256" key="9">
    <source>
        <dbReference type="SAM" id="Coils"/>
    </source>
</evidence>
<feature type="region of interest" description="Disordered" evidence="10">
    <location>
        <begin position="786"/>
        <end position="818"/>
    </location>
</feature>
<evidence type="ECO:0000256" key="6">
    <source>
        <dbReference type="ARBA" id="ARBA00022801"/>
    </source>
</evidence>
<feature type="compositionally biased region" description="Polar residues" evidence="10">
    <location>
        <begin position="386"/>
        <end position="396"/>
    </location>
</feature>
<keyword evidence="7" id="KW-0862">Zinc</keyword>
<dbReference type="CDD" id="cd01285">
    <property type="entry name" value="nucleoside_deaminase"/>
    <property type="match status" value="1"/>
</dbReference>
<comment type="catalytic activity">
    <reaction evidence="8">
        <text>adenosine(34) in tRNA + H2O + H(+) = inosine(34) in tRNA + NH4(+)</text>
        <dbReference type="Rhea" id="RHEA:43168"/>
        <dbReference type="Rhea" id="RHEA-COMP:10373"/>
        <dbReference type="Rhea" id="RHEA-COMP:10374"/>
        <dbReference type="ChEBI" id="CHEBI:15377"/>
        <dbReference type="ChEBI" id="CHEBI:15378"/>
        <dbReference type="ChEBI" id="CHEBI:28938"/>
        <dbReference type="ChEBI" id="CHEBI:74411"/>
        <dbReference type="ChEBI" id="CHEBI:82852"/>
        <dbReference type="EC" id="3.5.4.33"/>
    </reaction>
</comment>
<keyword evidence="6" id="KW-0378">Hydrolase</keyword>
<keyword evidence="9" id="KW-0175">Coiled coil</keyword>
<dbReference type="AlphaFoldDB" id="A0A5P1FSP5"/>
<evidence type="ECO:0000256" key="4">
    <source>
        <dbReference type="ARBA" id="ARBA00022694"/>
    </source>
</evidence>
<dbReference type="Pfam" id="PF00383">
    <property type="entry name" value="dCMP_cyt_deam_1"/>
    <property type="match status" value="1"/>
</dbReference>
<feature type="region of interest" description="Disordered" evidence="10">
    <location>
        <begin position="589"/>
        <end position="630"/>
    </location>
</feature>
<feature type="region of interest" description="Disordered" evidence="10">
    <location>
        <begin position="476"/>
        <end position="500"/>
    </location>
</feature>
<feature type="compositionally biased region" description="Low complexity" evidence="10">
    <location>
        <begin position="729"/>
        <end position="747"/>
    </location>
</feature>
<sequence length="1240" mass="141352">MRRKYGDSDDDNLVRVLRNGRRRKYDEDDEDLVRAPGNERRRMYEDDDGDLGRRRRRYEDDDDDLVRVSRNERGRKDFDQRLRDEEENVASWKDCRREAREKDYDYEDREALGRERYAKYKNESYGRNVDRGESSKAFDKRWSEIDKRVVGQEVRKYKNDEDLVRVSRNEIRRNEFDRKIRDKEENIASLDRERYSEYRNESRRINVDRGESSTSFDKRQSEIDKRVVAQADSRNSSLRAGDVERLSNLQGRYDEGRMKDREERLSSVNFFSQVTRDERIQNDQNAVDKVEISEQYGTNATDSRYRVSDTEGANNSKTNLEISRDDEISSSSHRHFEEERVKHKEDKSSSVENSVRMRINEVSNVNQQSINQQYIDHQYINQKYENRSNSSKIHASSTERDSNSKNSLRIRADDREQHLTSNLVCRSTDESRVESQLNSSVSEFRRDEERVSDLQQVATIRPENERETSSSVMIHDERDNRQKSNLIEESSSQVKGDAMDSASRYDESSAMYLGEFVDKLWQERLALESSELHMGEFVEKLRQEKLALESSKGNKGKTHRETYKEMTAADVDVDDDITRHGVKYIEESGRKCSSRPAMKGPSDEMWEVKGMSSQEPSEIEGKQEEDTEKEPLVAEVVDSNISPGIAESVISRRSHKSLWAYIADIMKIGWAHRAGSQSSVKKSGRSSSNVSTSSEAWFEPDETHDETEKEKDVSQKAPLPSKNPTENASTSTSTVKRGSSSSFKSVSAAEEIELRESEKIRGDTLSSETITEQSLIPTINTASSSLCESGGFQMQRSNAPESEEVSGRQKQLEATEIGESYRGLKKRNDSLKESTPTMMNVEQSNLGPSGSMETMRRASSLKGVSLVSREEVFKPNGGDKGQGVVSAVDESSVSTAKTTPPSMLEIESVQNAGGRLQKLEEITEIGGTEGELNRRKLQKNKKVLRGQFDDWEEGVVSAVNQSSVLTAKVTPPLIPETGSVEIAGSGLHKLEEITEGEKLPEVTGTEGQLRGRKLQRNKQVLREQFDEWEEAYKLESEQRKMDEFFMREALLEAKKAADTWEVPVGAVLVQNGKIIARGCNLVEEMRDSTAHAEMICIREASNLLRTWRLAETTLYVTLEPCAMCAGAILQARVDTVVWGAPNKLLGADGSWVRLFPGDVGTSSLDSSNQSAGPVHPFHPKIRIRRGILATECADVMQQFFQLRRKKNKKEQQPSPPSWISTRPHKFFARMHDVFSVMFCL</sequence>
<feature type="region of interest" description="Disordered" evidence="10">
    <location>
        <begin position="25"/>
        <end position="55"/>
    </location>
</feature>
<keyword evidence="4" id="KW-0819">tRNA processing</keyword>
<organism evidence="12 13">
    <name type="scientific">Asparagus officinalis</name>
    <name type="common">Garden asparagus</name>
    <dbReference type="NCBI Taxonomy" id="4686"/>
    <lineage>
        <taxon>Eukaryota</taxon>
        <taxon>Viridiplantae</taxon>
        <taxon>Streptophyta</taxon>
        <taxon>Embryophyta</taxon>
        <taxon>Tracheophyta</taxon>
        <taxon>Spermatophyta</taxon>
        <taxon>Magnoliopsida</taxon>
        <taxon>Liliopsida</taxon>
        <taxon>Asparagales</taxon>
        <taxon>Asparagaceae</taxon>
        <taxon>Asparagoideae</taxon>
        <taxon>Asparagus</taxon>
    </lineage>
</organism>
<reference evidence="13" key="1">
    <citation type="journal article" date="2017" name="Nat. Commun.">
        <title>The asparagus genome sheds light on the origin and evolution of a young Y chromosome.</title>
        <authorList>
            <person name="Harkess A."/>
            <person name="Zhou J."/>
            <person name="Xu C."/>
            <person name="Bowers J.E."/>
            <person name="Van der Hulst R."/>
            <person name="Ayyampalayam S."/>
            <person name="Mercati F."/>
            <person name="Riccardi P."/>
            <person name="McKain M.R."/>
            <person name="Kakrana A."/>
            <person name="Tang H."/>
            <person name="Ray J."/>
            <person name="Groenendijk J."/>
            <person name="Arikit S."/>
            <person name="Mathioni S.M."/>
            <person name="Nakano M."/>
            <person name="Shan H."/>
            <person name="Telgmann-Rauber A."/>
            <person name="Kanno A."/>
            <person name="Yue Z."/>
            <person name="Chen H."/>
            <person name="Li W."/>
            <person name="Chen Y."/>
            <person name="Xu X."/>
            <person name="Zhang Y."/>
            <person name="Luo S."/>
            <person name="Chen H."/>
            <person name="Gao J."/>
            <person name="Mao Z."/>
            <person name="Pires J.C."/>
            <person name="Luo M."/>
            <person name="Kudrna D."/>
            <person name="Wing R.A."/>
            <person name="Meyers B.C."/>
            <person name="Yi K."/>
            <person name="Kong H."/>
            <person name="Lavrijsen P."/>
            <person name="Sunseri F."/>
            <person name="Falavigna A."/>
            <person name="Ye Y."/>
            <person name="Leebens-Mack J.H."/>
            <person name="Chen G."/>
        </authorList>
    </citation>
    <scope>NUCLEOTIDE SEQUENCE [LARGE SCALE GENOMIC DNA]</scope>
    <source>
        <strain evidence="13">cv. DH0086</strain>
    </source>
</reference>
<evidence type="ECO:0000256" key="3">
    <source>
        <dbReference type="ARBA" id="ARBA00012740"/>
    </source>
</evidence>
<feature type="compositionally biased region" description="Polar residues" evidence="10">
    <location>
        <begin position="889"/>
        <end position="900"/>
    </location>
</feature>
<evidence type="ECO:0000256" key="8">
    <source>
        <dbReference type="ARBA" id="ARBA00048045"/>
    </source>
</evidence>
<dbReference type="GO" id="GO:0046872">
    <property type="term" value="F:metal ion binding"/>
    <property type="evidence" value="ECO:0007669"/>
    <property type="project" value="UniProtKB-KW"/>
</dbReference>
<feature type="region of interest" description="Disordered" evidence="10">
    <location>
        <begin position="435"/>
        <end position="454"/>
    </location>
</feature>
<evidence type="ECO:0000256" key="10">
    <source>
        <dbReference type="SAM" id="MobiDB-lite"/>
    </source>
</evidence>
<dbReference type="InterPro" id="IPR016193">
    <property type="entry name" value="Cytidine_deaminase-like"/>
</dbReference>
<feature type="compositionally biased region" description="Polar residues" evidence="10">
    <location>
        <begin position="786"/>
        <end position="800"/>
    </location>
</feature>
<protein>
    <recommendedName>
        <fullName evidence="3">tRNA(adenine(34)) deaminase</fullName>
        <ecNumber evidence="3">3.5.4.33</ecNumber>
    </recommendedName>
</protein>
<feature type="compositionally biased region" description="Basic and acidic residues" evidence="10">
    <location>
        <begin position="752"/>
        <end position="762"/>
    </location>
</feature>
<evidence type="ECO:0000256" key="5">
    <source>
        <dbReference type="ARBA" id="ARBA00022723"/>
    </source>
</evidence>
<feature type="domain" description="CMP/dCMP-type deaminase" evidence="11">
    <location>
        <begin position="1040"/>
        <end position="1162"/>
    </location>
</feature>
<keyword evidence="5" id="KW-0479">Metal-binding</keyword>
<feature type="compositionally biased region" description="Basic and acidic residues" evidence="10">
    <location>
        <begin position="619"/>
        <end position="630"/>
    </location>
</feature>
<dbReference type="FunFam" id="3.40.140.10:FF:000005">
    <property type="entry name" value="tRNA-specific adenosine deaminase"/>
    <property type="match status" value="1"/>
</dbReference>
<evidence type="ECO:0000256" key="7">
    <source>
        <dbReference type="ARBA" id="ARBA00022833"/>
    </source>
</evidence>
<dbReference type="GO" id="GO:0009507">
    <property type="term" value="C:chloroplast"/>
    <property type="evidence" value="ECO:0007669"/>
    <property type="project" value="TreeGrafter"/>
</dbReference>
<dbReference type="SUPFAM" id="SSF53927">
    <property type="entry name" value="Cytidine deaminase-like"/>
    <property type="match status" value="1"/>
</dbReference>
<evidence type="ECO:0000313" key="12">
    <source>
        <dbReference type="EMBL" id="ONK81336.1"/>
    </source>
</evidence>
<feature type="compositionally biased region" description="Polar residues" evidence="10">
    <location>
        <begin position="483"/>
        <end position="494"/>
    </location>
</feature>
<dbReference type="Proteomes" id="UP000243459">
    <property type="component" value="Chromosome 1"/>
</dbReference>
<comment type="cofactor">
    <cofactor evidence="1">
        <name>Zn(2+)</name>
        <dbReference type="ChEBI" id="CHEBI:29105"/>
    </cofactor>
</comment>
<dbReference type="HAMAP" id="MF_00972">
    <property type="entry name" value="tRNA_aden_deaminase"/>
    <property type="match status" value="1"/>
</dbReference>
<feature type="compositionally biased region" description="Basic and acidic residues" evidence="10">
    <location>
        <begin position="334"/>
        <end position="349"/>
    </location>
</feature>
<feature type="region of interest" description="Disordered" evidence="10">
    <location>
        <begin position="873"/>
        <end position="900"/>
    </location>
</feature>
<dbReference type="Gene3D" id="3.40.140.10">
    <property type="entry name" value="Cytidine Deaminase, domain 2"/>
    <property type="match status" value="1"/>
</dbReference>
<feature type="region of interest" description="Disordered" evidence="10">
    <location>
        <begin position="675"/>
        <end position="772"/>
    </location>
</feature>
<dbReference type="OMA" id="FSVMFCL"/>
<keyword evidence="13" id="KW-1185">Reference proteome</keyword>
<accession>A0A5P1FSP5</accession>
<name>A0A5P1FSP5_ASPOF</name>